<evidence type="ECO:0000256" key="4">
    <source>
        <dbReference type="ARBA" id="ARBA00022525"/>
    </source>
</evidence>
<dbReference type="GO" id="GO:0060070">
    <property type="term" value="P:canonical Wnt signaling pathway"/>
    <property type="evidence" value="ECO:0007669"/>
    <property type="project" value="TreeGrafter"/>
</dbReference>
<dbReference type="InterPro" id="IPR018161">
    <property type="entry name" value="Wnt_CS"/>
</dbReference>
<keyword evidence="6 9" id="KW-0879">Wnt signaling pathway</keyword>
<evidence type="ECO:0000256" key="2">
    <source>
        <dbReference type="ARBA" id="ARBA00005683"/>
    </source>
</evidence>
<keyword evidence="10" id="KW-1185">Reference proteome</keyword>
<proteinExistence type="inferred from homology"/>
<dbReference type="Gene3D" id="3.30.2460.20">
    <property type="match status" value="1"/>
</dbReference>
<dbReference type="GO" id="GO:0045165">
    <property type="term" value="P:cell fate commitment"/>
    <property type="evidence" value="ECO:0007669"/>
    <property type="project" value="TreeGrafter"/>
</dbReference>
<dbReference type="Proteomes" id="UP000492821">
    <property type="component" value="Unassembled WGS sequence"/>
</dbReference>
<dbReference type="PROSITE" id="PS00246">
    <property type="entry name" value="WNT1"/>
    <property type="match status" value="1"/>
</dbReference>
<dbReference type="GO" id="GO:0005109">
    <property type="term" value="F:frizzled binding"/>
    <property type="evidence" value="ECO:0007669"/>
    <property type="project" value="TreeGrafter"/>
</dbReference>
<evidence type="ECO:0000313" key="10">
    <source>
        <dbReference type="Proteomes" id="UP000492821"/>
    </source>
</evidence>
<keyword evidence="4" id="KW-0964">Secreted</keyword>
<evidence type="ECO:0000256" key="8">
    <source>
        <dbReference type="ARBA" id="ARBA00023288"/>
    </source>
</evidence>
<dbReference type="PANTHER" id="PTHR12027:SF70">
    <property type="entry name" value="PROTEIN WNT-16"/>
    <property type="match status" value="1"/>
</dbReference>
<comment type="subcellular location">
    <subcellularLocation>
        <location evidence="1 9">Secreted</location>
        <location evidence="1 9">Extracellular space</location>
        <location evidence="1 9">Extracellular matrix</location>
    </subcellularLocation>
</comment>
<dbReference type="WBParaSite" id="Pan_g20303.t1">
    <property type="protein sequence ID" value="Pan_g20303.t1"/>
    <property type="gene ID" value="Pan_g20303"/>
</dbReference>
<evidence type="ECO:0000256" key="7">
    <source>
        <dbReference type="ARBA" id="ARBA00023157"/>
    </source>
</evidence>
<dbReference type="FunFam" id="3.30.2460.20:FF:000001">
    <property type="entry name" value="Wnt homolog"/>
    <property type="match status" value="1"/>
</dbReference>
<evidence type="ECO:0000256" key="5">
    <source>
        <dbReference type="ARBA" id="ARBA00022530"/>
    </source>
</evidence>
<dbReference type="Pfam" id="PF00110">
    <property type="entry name" value="wnt"/>
    <property type="match status" value="1"/>
</dbReference>
<evidence type="ECO:0000256" key="9">
    <source>
        <dbReference type="RuleBase" id="RU003500"/>
    </source>
</evidence>
<protein>
    <recommendedName>
        <fullName evidence="9">Protein Wnt</fullName>
    </recommendedName>
</protein>
<keyword evidence="3 9" id="KW-0217">Developmental protein</keyword>
<reference evidence="11" key="2">
    <citation type="submission" date="2020-10" db="UniProtKB">
        <authorList>
            <consortium name="WormBaseParasite"/>
        </authorList>
    </citation>
    <scope>IDENTIFICATION</scope>
</reference>
<dbReference type="InterPro" id="IPR005817">
    <property type="entry name" value="Wnt"/>
</dbReference>
<sequence length="395" mass="45438">MSRVGLLIFYGVLSAAFAYYEYPYNWLSIALSGATKFENTPDQVAKDNYRSICKRFSGLNPRQVDMCEKYPLLIPAVARSAREAIYECQRQFKFERWNCSERFDVYPNTSVDGLMFQDFMGKTLRGGNRETAYLTALTSAGIVHAVTRLCSSGNISECTCHNRPASLHFVDTSTVNEVRHQVIQKVSPKSRFVWGGCSDDATFATHFSKQFLDLYDQEVFQKSGEAKYLTNVHNNFVGREAINQNMRRHCRCHGVSGSCELQTCWLQMPKYKEVSEMLKQRYNHFAVQVSKKAKRRLRRKDKAERMTPLRGNEMAYVYRSPDYCNRNDALGIIGTSGRECSITSYGPESCDLLCCGRGYNTRDEIRTIRCHCKFVWCCQVKCKECKEHVQIHTCK</sequence>
<dbReference type="InterPro" id="IPR043158">
    <property type="entry name" value="Wnt_C"/>
</dbReference>
<evidence type="ECO:0000256" key="3">
    <source>
        <dbReference type="ARBA" id="ARBA00022473"/>
    </source>
</evidence>
<evidence type="ECO:0000256" key="1">
    <source>
        <dbReference type="ARBA" id="ARBA00004498"/>
    </source>
</evidence>
<comment type="similarity">
    <text evidence="2 9">Belongs to the Wnt family.</text>
</comment>
<evidence type="ECO:0000256" key="6">
    <source>
        <dbReference type="ARBA" id="ARBA00022687"/>
    </source>
</evidence>
<dbReference type="PANTHER" id="PTHR12027">
    <property type="entry name" value="WNT RELATED"/>
    <property type="match status" value="1"/>
</dbReference>
<dbReference type="PRINTS" id="PR01349">
    <property type="entry name" value="WNTPROTEIN"/>
</dbReference>
<dbReference type="GO" id="GO:0005615">
    <property type="term" value="C:extracellular space"/>
    <property type="evidence" value="ECO:0007669"/>
    <property type="project" value="TreeGrafter"/>
</dbReference>
<keyword evidence="8" id="KW-0449">Lipoprotein</keyword>
<reference evidence="10" key="1">
    <citation type="journal article" date="2013" name="Genetics">
        <title>The draft genome and transcriptome of Panagrellus redivivus are shaped by the harsh demands of a free-living lifestyle.</title>
        <authorList>
            <person name="Srinivasan J."/>
            <person name="Dillman A.R."/>
            <person name="Macchietto M.G."/>
            <person name="Heikkinen L."/>
            <person name="Lakso M."/>
            <person name="Fracchia K.M."/>
            <person name="Antoshechkin I."/>
            <person name="Mortazavi A."/>
            <person name="Wong G."/>
            <person name="Sternberg P.W."/>
        </authorList>
    </citation>
    <scope>NUCLEOTIDE SEQUENCE [LARGE SCALE GENOMIC DNA]</scope>
    <source>
        <strain evidence="10">MT8872</strain>
    </source>
</reference>
<comment type="function">
    <text evidence="9">Ligand for members of the frizzled family of seven transmembrane receptors.</text>
</comment>
<name>A0A7E4ZVT8_PANRE</name>
<keyword evidence="5" id="KW-0272">Extracellular matrix</keyword>
<accession>A0A7E4ZVT8</accession>
<dbReference type="SMART" id="SM00097">
    <property type="entry name" value="WNT1"/>
    <property type="match status" value="1"/>
</dbReference>
<keyword evidence="7" id="KW-1015">Disulfide bond</keyword>
<organism evidence="10 11">
    <name type="scientific">Panagrellus redivivus</name>
    <name type="common">Microworm</name>
    <dbReference type="NCBI Taxonomy" id="6233"/>
    <lineage>
        <taxon>Eukaryota</taxon>
        <taxon>Metazoa</taxon>
        <taxon>Ecdysozoa</taxon>
        <taxon>Nematoda</taxon>
        <taxon>Chromadorea</taxon>
        <taxon>Rhabditida</taxon>
        <taxon>Tylenchina</taxon>
        <taxon>Panagrolaimomorpha</taxon>
        <taxon>Panagrolaimoidea</taxon>
        <taxon>Panagrolaimidae</taxon>
        <taxon>Panagrellus</taxon>
    </lineage>
</organism>
<evidence type="ECO:0000313" key="11">
    <source>
        <dbReference type="WBParaSite" id="Pan_g20303.t1"/>
    </source>
</evidence>
<dbReference type="GO" id="GO:0030182">
    <property type="term" value="P:neuron differentiation"/>
    <property type="evidence" value="ECO:0007669"/>
    <property type="project" value="TreeGrafter"/>
</dbReference>
<dbReference type="GO" id="GO:0005125">
    <property type="term" value="F:cytokine activity"/>
    <property type="evidence" value="ECO:0007669"/>
    <property type="project" value="TreeGrafter"/>
</dbReference>
<dbReference type="GO" id="GO:0000902">
    <property type="term" value="P:cell morphogenesis"/>
    <property type="evidence" value="ECO:0007669"/>
    <property type="project" value="UniProtKB-ARBA"/>
</dbReference>
<dbReference type="AlphaFoldDB" id="A0A7E4ZVT8"/>